<accession>I1TRJ2</accession>
<gene>
    <name evidence="1" type="ORF">CR3_150</name>
</gene>
<dbReference type="OrthoDB" id="27630at10239"/>
<dbReference type="Proteomes" id="UP000002874">
    <property type="component" value="Segment"/>
</dbReference>
<evidence type="ECO:0000313" key="1">
    <source>
        <dbReference type="EMBL" id="AFH21315.1"/>
    </source>
</evidence>
<proteinExistence type="predicted"/>
<protein>
    <submittedName>
        <fullName evidence="1">Uncharacterized protein</fullName>
    </submittedName>
</protein>
<dbReference type="KEGG" id="vg:12979789"/>
<evidence type="ECO:0000313" key="2">
    <source>
        <dbReference type="Proteomes" id="UP000002874"/>
    </source>
</evidence>
<keyword evidence="2" id="KW-1185">Reference proteome</keyword>
<dbReference type="GeneID" id="12979789"/>
<reference evidence="1 2" key="1">
    <citation type="journal article" date="2012" name="J. Virol.">
        <title>Complete Genome Sequence of Cronobacter sakazakii Bacteriophage CR3.</title>
        <authorList>
            <person name="Shin H."/>
            <person name="Lee J.H."/>
            <person name="Kim Y."/>
            <person name="Ryu S."/>
        </authorList>
    </citation>
    <scope>NUCLEOTIDE SEQUENCE [LARGE SCALE GENOMIC DNA]</scope>
</reference>
<dbReference type="EMBL" id="JQ691612">
    <property type="protein sequence ID" value="AFH21315.1"/>
    <property type="molecule type" value="Genomic_DNA"/>
</dbReference>
<organism evidence="1 2">
    <name type="scientific">Cronobacter phage CR3</name>
    <dbReference type="NCBI Taxonomy" id="1162295"/>
    <lineage>
        <taxon>Viruses</taxon>
        <taxon>Duplodnaviria</taxon>
        <taxon>Heunggongvirae</taxon>
        <taxon>Uroviricota</taxon>
        <taxon>Caudoviricetes</taxon>
        <taxon>Vequintavirinae</taxon>
        <taxon>Certrevirus</taxon>
        <taxon>Certrevirus CR3</taxon>
    </lineage>
</organism>
<name>I1TRJ2_9CAUD</name>
<dbReference type="RefSeq" id="YP_006383165.1">
    <property type="nucleotide sequence ID" value="NC_017974.1"/>
</dbReference>
<sequence>MEIKHVISANVAVLGSVSETRVSLAKWCAAQTFGSYGEKVTEVKRLLSFGNVGRKLLTEDIARRVEINYSLAQIIVKEIESAI</sequence>